<reference evidence="1 2" key="1">
    <citation type="journal article" date="2016" name="Nat. Commun.">
        <title>Thousands of microbial genomes shed light on interconnected biogeochemical processes in an aquifer system.</title>
        <authorList>
            <person name="Anantharaman K."/>
            <person name="Brown C.T."/>
            <person name="Hug L.A."/>
            <person name="Sharon I."/>
            <person name="Castelle C.J."/>
            <person name="Probst A.J."/>
            <person name="Thomas B.C."/>
            <person name="Singh A."/>
            <person name="Wilkins M.J."/>
            <person name="Karaoz U."/>
            <person name="Brodie E.L."/>
            <person name="Williams K.H."/>
            <person name="Hubbard S.S."/>
            <person name="Banfield J.F."/>
        </authorList>
    </citation>
    <scope>NUCLEOTIDE SEQUENCE [LARGE SCALE GENOMIC DNA]</scope>
</reference>
<accession>A0A1F7Y083</accession>
<dbReference type="AlphaFoldDB" id="A0A1F7Y083"/>
<proteinExistence type="predicted"/>
<name>A0A1F7Y083_9BACT</name>
<gene>
    <name evidence="1" type="ORF">A2771_02460</name>
</gene>
<comment type="caution">
    <text evidence="1">The sequence shown here is derived from an EMBL/GenBank/DDBJ whole genome shotgun (WGS) entry which is preliminary data.</text>
</comment>
<dbReference type="EMBL" id="MGGD01000028">
    <property type="protein sequence ID" value="OGM20676.1"/>
    <property type="molecule type" value="Genomic_DNA"/>
</dbReference>
<dbReference type="Proteomes" id="UP000176741">
    <property type="component" value="Unassembled WGS sequence"/>
</dbReference>
<organism evidence="1 2">
    <name type="scientific">Candidatus Woesebacteria bacterium RIFCSPHIGHO2_01_FULL_38_26b</name>
    <dbReference type="NCBI Taxonomy" id="1802491"/>
    <lineage>
        <taxon>Bacteria</taxon>
        <taxon>Candidatus Woeseibacteriota</taxon>
    </lineage>
</organism>
<evidence type="ECO:0000313" key="1">
    <source>
        <dbReference type="EMBL" id="OGM20676.1"/>
    </source>
</evidence>
<evidence type="ECO:0000313" key="2">
    <source>
        <dbReference type="Proteomes" id="UP000176741"/>
    </source>
</evidence>
<sequence length="260" mass="30055">MTKLVVSQESGQISYSQGHELILALQRAGMKPWSVQRIIQSPENNLARKLVNLAFNNGYEDTSSQRRAREIMGNNFIGIGEVQGYFGLIFSPHQTRILAEIPYSEQTLRETKDSCLLFPGYPFSIVDLQNLLGGESSLREDIYSKLFASDKVFARWYLISKSPWGTSLYEPFEKQLEYIAKYAREYEVPRACEVIYMLLLYSRARKDRLMKGWFTWCRGVEKSERIVVGGDNQSGIIYINPRWIIEKERDFNLGINISHV</sequence>
<protein>
    <submittedName>
        <fullName evidence="1">Uncharacterized protein</fullName>
    </submittedName>
</protein>